<dbReference type="FunFam" id="3.10.250.10:FF:000001">
    <property type="entry name" value="Lysyl oxidase 4 isoform X1"/>
    <property type="match status" value="2"/>
</dbReference>
<feature type="domain" description="SRCR" evidence="5">
    <location>
        <begin position="160"/>
        <end position="262"/>
    </location>
</feature>
<dbReference type="PANTHER" id="PTHR48071">
    <property type="entry name" value="SRCR DOMAIN-CONTAINING PROTEIN"/>
    <property type="match status" value="1"/>
</dbReference>
<evidence type="ECO:0000313" key="7">
    <source>
        <dbReference type="Proteomes" id="UP000236333"/>
    </source>
</evidence>
<dbReference type="Proteomes" id="UP000236333">
    <property type="component" value="Unassembled WGS sequence"/>
</dbReference>
<dbReference type="Gene3D" id="3.10.250.10">
    <property type="entry name" value="SRCR-like domain"/>
    <property type="match status" value="3"/>
</dbReference>
<dbReference type="InterPro" id="IPR001190">
    <property type="entry name" value="SRCR"/>
</dbReference>
<evidence type="ECO:0000256" key="1">
    <source>
        <dbReference type="ARBA" id="ARBA00022729"/>
    </source>
</evidence>
<keyword evidence="3" id="KW-0325">Glycoprotein</keyword>
<feature type="domain" description="SRCR" evidence="5">
    <location>
        <begin position="268"/>
        <end position="366"/>
    </location>
</feature>
<dbReference type="PROSITE" id="PS50287">
    <property type="entry name" value="SRCR_2"/>
    <property type="match status" value="3"/>
</dbReference>
<dbReference type="SMART" id="SM00202">
    <property type="entry name" value="SR"/>
    <property type="match status" value="3"/>
</dbReference>
<dbReference type="AlphaFoldDB" id="A0A2J8A021"/>
<dbReference type="PANTHER" id="PTHR48071:SF28">
    <property type="entry name" value="SRCR DOMAIN-CONTAINING PROTEIN"/>
    <property type="match status" value="1"/>
</dbReference>
<evidence type="ECO:0000256" key="4">
    <source>
        <dbReference type="SAM" id="MobiDB-lite"/>
    </source>
</evidence>
<evidence type="ECO:0000256" key="3">
    <source>
        <dbReference type="ARBA" id="ARBA00023180"/>
    </source>
</evidence>
<dbReference type="SUPFAM" id="SSF56487">
    <property type="entry name" value="SRCR-like"/>
    <property type="match status" value="3"/>
</dbReference>
<evidence type="ECO:0000259" key="5">
    <source>
        <dbReference type="PROSITE" id="PS50287"/>
    </source>
</evidence>
<proteinExistence type="predicted"/>
<keyword evidence="2" id="KW-1015">Disulfide bond</keyword>
<name>A0A2J8A021_9CHLO</name>
<keyword evidence="7" id="KW-1185">Reference proteome</keyword>
<comment type="caution">
    <text evidence="6">The sequence shown here is derived from an EMBL/GenBank/DDBJ whole genome shotgun (WGS) entry which is preliminary data.</text>
</comment>
<dbReference type="EMBL" id="PGGS01000275">
    <property type="protein sequence ID" value="PNH05855.1"/>
    <property type="molecule type" value="Genomic_DNA"/>
</dbReference>
<dbReference type="PROSITE" id="PS00420">
    <property type="entry name" value="SRCR_1"/>
    <property type="match status" value="3"/>
</dbReference>
<evidence type="ECO:0000256" key="2">
    <source>
        <dbReference type="ARBA" id="ARBA00023157"/>
    </source>
</evidence>
<accession>A0A2J8A021</accession>
<feature type="domain" description="SRCR" evidence="5">
    <location>
        <begin position="36"/>
        <end position="136"/>
    </location>
</feature>
<feature type="compositionally biased region" description="Pro residues" evidence="4">
    <location>
        <begin position="377"/>
        <end position="391"/>
    </location>
</feature>
<feature type="compositionally biased region" description="Polar residues" evidence="4">
    <location>
        <begin position="399"/>
        <end position="416"/>
    </location>
</feature>
<reference evidence="6 7" key="1">
    <citation type="journal article" date="2017" name="Mol. Biol. Evol.">
        <title>The 4-celled Tetrabaena socialis nuclear genome reveals the essential components for genetic control of cell number at the origin of multicellularity in the volvocine lineage.</title>
        <authorList>
            <person name="Featherston J."/>
            <person name="Arakaki Y."/>
            <person name="Hanschen E.R."/>
            <person name="Ferris P.J."/>
            <person name="Michod R.E."/>
            <person name="Olson B.J.S.C."/>
            <person name="Nozaki H."/>
            <person name="Durand P.M."/>
        </authorList>
    </citation>
    <scope>NUCLEOTIDE SEQUENCE [LARGE SCALE GENOMIC DNA]</scope>
    <source>
        <strain evidence="6 7">NIES-571</strain>
    </source>
</reference>
<dbReference type="GO" id="GO:0016020">
    <property type="term" value="C:membrane"/>
    <property type="evidence" value="ECO:0007669"/>
    <property type="project" value="InterPro"/>
</dbReference>
<dbReference type="FunFam" id="3.10.250.10:FF:000011">
    <property type="entry name" value="Scavenger receptor class A member 5"/>
    <property type="match status" value="1"/>
</dbReference>
<dbReference type="OrthoDB" id="534936at2759"/>
<gene>
    <name evidence="6" type="ORF">TSOC_007850</name>
</gene>
<protein>
    <submittedName>
        <fullName evidence="6">Deleted in malignant brain tumors 1 protein</fullName>
    </submittedName>
</protein>
<feature type="region of interest" description="Disordered" evidence="4">
    <location>
        <begin position="1"/>
        <end position="27"/>
    </location>
</feature>
<dbReference type="InterPro" id="IPR036772">
    <property type="entry name" value="SRCR-like_dom_sf"/>
</dbReference>
<dbReference type="PRINTS" id="PR00258">
    <property type="entry name" value="SPERACTRCPTR"/>
</dbReference>
<evidence type="ECO:0000313" key="6">
    <source>
        <dbReference type="EMBL" id="PNH05855.1"/>
    </source>
</evidence>
<dbReference type="Pfam" id="PF00530">
    <property type="entry name" value="SRCR"/>
    <property type="match status" value="3"/>
</dbReference>
<feature type="region of interest" description="Disordered" evidence="4">
    <location>
        <begin position="370"/>
        <end position="423"/>
    </location>
</feature>
<feature type="compositionally biased region" description="Polar residues" evidence="4">
    <location>
        <begin position="464"/>
        <end position="474"/>
    </location>
</feature>
<keyword evidence="1" id="KW-0732">Signal</keyword>
<feature type="region of interest" description="Disordered" evidence="4">
    <location>
        <begin position="464"/>
        <end position="494"/>
    </location>
</feature>
<sequence>MEGSQQERGPGGGMSGFPWGAPPYGPARQQTIASVKRLSSGPSSRAGQVEVFYKGSWGTVCDDFFDEKAASVTCRQLGFAGGVAIHKAPFARGTGPIWMDDVLCLGHERRLWDCDARKPRGASNCDHSEDVAVECHEIAPPPPPSPPAPPMEPSAPDGTLRLVNGNSSLAGRVEVFMLGRWGTLCSDTWTVSTAQVACRQLGATGGTLLFGKQYGVTATPTGPVFLSDLYCDGTEPGIMSCEYDQLYNEGCEPYWAAAVMCGVEDGQLRLANGTDMSGRLEVLHNGAWGTVCADGFGETEADVACQQLGHSGGHVAAGLEFGAGRTAVWMDEVVCSGAESRLDECTFDGWAWTDCSHFNDVGLTCYDSNEKPGTEPYRPPQQGPHTPPQPSSPAAYGTYGTSTGAPGSPAPEQQQPPGAYGGMPPPLYTVSSLPSYYGYGAYENLRPVYGSYMDLAIPRRALSTNDQSAHTSSQGDGVAADGAAGPRPRKVLQR</sequence>
<organism evidence="6 7">
    <name type="scientific">Tetrabaena socialis</name>
    <dbReference type="NCBI Taxonomy" id="47790"/>
    <lineage>
        <taxon>Eukaryota</taxon>
        <taxon>Viridiplantae</taxon>
        <taxon>Chlorophyta</taxon>
        <taxon>core chlorophytes</taxon>
        <taxon>Chlorophyceae</taxon>
        <taxon>CS clade</taxon>
        <taxon>Chlamydomonadales</taxon>
        <taxon>Tetrabaenaceae</taxon>
        <taxon>Tetrabaena</taxon>
    </lineage>
</organism>
<feature type="compositionally biased region" description="Low complexity" evidence="4">
    <location>
        <begin position="475"/>
        <end position="485"/>
    </location>
</feature>